<evidence type="ECO:0000313" key="18">
    <source>
        <dbReference type="EMBL" id="CAJ0594171.1"/>
    </source>
</evidence>
<accession>A0AA36M0V6</accession>
<evidence type="ECO:0000256" key="14">
    <source>
        <dbReference type="SAM" id="MobiDB-lite"/>
    </source>
</evidence>
<evidence type="ECO:0000256" key="6">
    <source>
        <dbReference type="ARBA" id="ARBA00022692"/>
    </source>
</evidence>
<dbReference type="Pfam" id="PF04136">
    <property type="entry name" value="COG3_N"/>
    <property type="match status" value="1"/>
</dbReference>
<dbReference type="GO" id="GO:0007030">
    <property type="term" value="P:Golgi organization"/>
    <property type="evidence" value="ECO:0007669"/>
    <property type="project" value="TreeGrafter"/>
</dbReference>
<keyword evidence="12 15" id="KW-0472">Membrane</keyword>
<name>A0AA36M0V6_CYLNA</name>
<protein>
    <recommendedName>
        <fullName evidence="4">Conserved oligomeric Golgi complex subunit 3</fullName>
    </recommendedName>
    <alternativeName>
        <fullName evidence="13">Component of oligomeric Golgi complex 3</fullName>
    </alternativeName>
</protein>
<evidence type="ECO:0000256" key="7">
    <source>
        <dbReference type="ARBA" id="ARBA00022729"/>
    </source>
</evidence>
<organism evidence="18 19">
    <name type="scientific">Cylicocyclus nassatus</name>
    <name type="common">Nematode worm</name>
    <dbReference type="NCBI Taxonomy" id="53992"/>
    <lineage>
        <taxon>Eukaryota</taxon>
        <taxon>Metazoa</taxon>
        <taxon>Ecdysozoa</taxon>
        <taxon>Nematoda</taxon>
        <taxon>Chromadorea</taxon>
        <taxon>Rhabditida</taxon>
        <taxon>Rhabditina</taxon>
        <taxon>Rhabditomorpha</taxon>
        <taxon>Strongyloidea</taxon>
        <taxon>Strongylidae</taxon>
        <taxon>Cylicocyclus</taxon>
    </lineage>
</organism>
<evidence type="ECO:0000256" key="1">
    <source>
        <dbReference type="ARBA" id="ARBA00004115"/>
    </source>
</evidence>
<comment type="caution">
    <text evidence="18">The sequence shown here is derived from an EMBL/GenBank/DDBJ whole genome shotgun (WGS) entry which is preliminary data.</text>
</comment>
<evidence type="ECO:0000256" key="12">
    <source>
        <dbReference type="ARBA" id="ARBA00023136"/>
    </source>
</evidence>
<dbReference type="InterPro" id="IPR048685">
    <property type="entry name" value="COG3_C"/>
</dbReference>
<dbReference type="EMBL" id="CATQJL010000112">
    <property type="protein sequence ID" value="CAJ0594171.1"/>
    <property type="molecule type" value="Genomic_DNA"/>
</dbReference>
<keyword evidence="5" id="KW-0813">Transport</keyword>
<dbReference type="InterPro" id="IPR048320">
    <property type="entry name" value="COG3_N"/>
</dbReference>
<dbReference type="PANTHER" id="PTHR13302:SF8">
    <property type="entry name" value="CONSERVED OLIGOMERIC GOLGI COMPLEX SUBUNIT 3"/>
    <property type="match status" value="1"/>
</dbReference>
<evidence type="ECO:0000256" key="13">
    <source>
        <dbReference type="ARBA" id="ARBA00031339"/>
    </source>
</evidence>
<evidence type="ECO:0000256" key="3">
    <source>
        <dbReference type="ARBA" id="ARBA00009936"/>
    </source>
</evidence>
<evidence type="ECO:0000256" key="10">
    <source>
        <dbReference type="ARBA" id="ARBA00022989"/>
    </source>
</evidence>
<evidence type="ECO:0000256" key="2">
    <source>
        <dbReference type="ARBA" id="ARBA00004395"/>
    </source>
</evidence>
<dbReference type="Pfam" id="PF03896">
    <property type="entry name" value="TRAP_alpha"/>
    <property type="match status" value="1"/>
</dbReference>
<dbReference type="GO" id="GO:0005801">
    <property type="term" value="C:cis-Golgi network"/>
    <property type="evidence" value="ECO:0007669"/>
    <property type="project" value="InterPro"/>
</dbReference>
<keyword evidence="6 15" id="KW-0812">Transmembrane</keyword>
<keyword evidence="19" id="KW-1185">Reference proteome</keyword>
<feature type="domain" description="Conserved oligomeric Golgi complex subunit 3 N-terminal" evidence="16">
    <location>
        <begin position="408"/>
        <end position="546"/>
    </location>
</feature>
<dbReference type="Proteomes" id="UP001176961">
    <property type="component" value="Unassembled WGS sequence"/>
</dbReference>
<evidence type="ECO:0000313" key="19">
    <source>
        <dbReference type="Proteomes" id="UP001176961"/>
    </source>
</evidence>
<evidence type="ECO:0000256" key="9">
    <source>
        <dbReference type="ARBA" id="ARBA00022927"/>
    </source>
</evidence>
<feature type="region of interest" description="Disordered" evidence="14">
    <location>
        <begin position="827"/>
        <end position="852"/>
    </location>
</feature>
<dbReference type="Pfam" id="PF20671">
    <property type="entry name" value="COG3_C"/>
    <property type="match status" value="1"/>
</dbReference>
<dbReference type="GO" id="GO:0005789">
    <property type="term" value="C:endoplasmic reticulum membrane"/>
    <property type="evidence" value="ECO:0007669"/>
    <property type="project" value="UniProtKB-SubCell"/>
</dbReference>
<dbReference type="AlphaFoldDB" id="A0AA36M0V6"/>
<dbReference type="InterPro" id="IPR005595">
    <property type="entry name" value="TRAP_alpha"/>
</dbReference>
<comment type="subcellular location">
    <subcellularLocation>
        <location evidence="1">Endoplasmic reticulum membrane</location>
        <topology evidence="1">Single-pass type I membrane protein</topology>
    </subcellularLocation>
    <subcellularLocation>
        <location evidence="2">Golgi apparatus membrane</location>
        <topology evidence="2">Peripheral membrane protein</topology>
    </subcellularLocation>
</comment>
<evidence type="ECO:0000256" key="4">
    <source>
        <dbReference type="ARBA" id="ARBA00020976"/>
    </source>
</evidence>
<dbReference type="InterPro" id="IPR007265">
    <property type="entry name" value="COG_su3"/>
</dbReference>
<feature type="domain" description="Conserved oligomeric Golgi complex subunit 3 C-terminal" evidence="17">
    <location>
        <begin position="577"/>
        <end position="948"/>
    </location>
</feature>
<keyword evidence="9" id="KW-0653">Protein transport</keyword>
<evidence type="ECO:0000256" key="15">
    <source>
        <dbReference type="SAM" id="Phobius"/>
    </source>
</evidence>
<evidence type="ECO:0000256" key="5">
    <source>
        <dbReference type="ARBA" id="ARBA00022448"/>
    </source>
</evidence>
<keyword evidence="7" id="KW-0732">Signal</keyword>
<keyword evidence="10 15" id="KW-1133">Transmembrane helix</keyword>
<sequence>MTRYYRTVKLVTSEHRTSTTSINLPLGIGHTIPAIPTTPAIPAIPLGLLTAGLRWAKGSGRGSVAPIPLFLIDYWDICTHCRSHIHLQSVSLIVRVMYTLITSVFVNAEDTVDGEVTDDQDVVKAEDDDLTVTSSPDAAVSFIFTQPPGANTGKELLGGKVVKFLIGFQNRGEKDFIVKHSETSFRYPMDFNYYLQNFTLGQYNRRVSPKEEVTLDYAFFAHESFAGRPLGLVVNLHYEDSEGHYVTNVFNDTVTILEDESAFNTETGFMYLVFAALLVLLLLIGQHFLNKFTRKAGMQKKRQPVVEQGTSNSEVDFEWIPREILKQNEKKSPKPSSPRNNNNEKIELLFHGRHGWFLHPMTAPNRVHSVMIGLGKRAPIAIGYVNCKARNMELPLVEKQEAPEVVALRANMQRLRLLKERMSACTKTMAELRSSYASVTARTSSLHDACDRALAYQTALAAGAEQIRTNLHFFKQADIIMKKLNNTTKISVTGQMFTGILATIDECLTFLRQHPEYKESAAYIVKYEQCLSRAMTWIRVGVMADIEASVNDVRDRQSQLQVDYAKLGDGGADDDTFALLYGVFATRANSVKAALSVAEQRFSQVPELKAMLLECQQAYFNTRQQLLAPIIQATLAHMASTYADSSCALTRSSCSFILGLCDDEFRLYRQFFSTNQAADGPPSRYGRRTSPTPSIASTYQTQSDTLHPFEEFIEAICRLLYDMLRPIVIHNPHLETLAEICSILKVEMIEERCSVVPAIVAEECTSFDPRAGFVRVIGELVGDVAERIVYRAALYGQTDIAGYKPATGDLAYPEKLEMMKTIESEKKKEDAAVVEEDAGSGRKDSTSARPSPAPISAVDLHCLWYPTVRRTVMCLAKLYRCLDVAVFQSIARDLLGMCCESLEAAALYIAASPSKKTGHSKKLDGELFLVKHLLILREQTTPYRQAAHRIDATLPMYDCSIDFAKMKSSLFDDKSRWFELSSNNAFLELLFSVPIYISEQSGDTRRIIDIQLRKRCNELITTSANIVVGPLMNWVDTAEDELLKPDFDIKKHPDLSPAKVSELAKAAVRALTHAWPELCATYSLYIGVPETEAILLSPVRKRIADTFARAISFAARAYDDEGRSIAALPTVQHVYLLLNKE</sequence>
<proteinExistence type="inferred from homology"/>
<keyword evidence="8" id="KW-0256">Endoplasmic reticulum</keyword>
<keyword evidence="11" id="KW-0333">Golgi apparatus</keyword>
<dbReference type="GO" id="GO:0006891">
    <property type="term" value="P:intra-Golgi vesicle-mediated transport"/>
    <property type="evidence" value="ECO:0007669"/>
    <property type="project" value="TreeGrafter"/>
</dbReference>
<dbReference type="GO" id="GO:0000139">
    <property type="term" value="C:Golgi membrane"/>
    <property type="evidence" value="ECO:0007669"/>
    <property type="project" value="UniProtKB-SubCell"/>
</dbReference>
<comment type="similarity">
    <text evidence="3">Belongs to the COG3 family.</text>
</comment>
<evidence type="ECO:0000259" key="17">
    <source>
        <dbReference type="Pfam" id="PF20671"/>
    </source>
</evidence>
<gene>
    <name evidence="18" type="ORF">CYNAS_LOCUS6154</name>
</gene>
<reference evidence="18" key="1">
    <citation type="submission" date="2023-07" db="EMBL/GenBank/DDBJ databases">
        <authorList>
            <consortium name="CYATHOMIX"/>
        </authorList>
    </citation>
    <scope>NUCLEOTIDE SEQUENCE</scope>
    <source>
        <strain evidence="18">N/A</strain>
    </source>
</reference>
<evidence type="ECO:0000256" key="8">
    <source>
        <dbReference type="ARBA" id="ARBA00022824"/>
    </source>
</evidence>
<dbReference type="GO" id="GO:0017119">
    <property type="term" value="C:Golgi transport complex"/>
    <property type="evidence" value="ECO:0007669"/>
    <property type="project" value="TreeGrafter"/>
</dbReference>
<feature type="transmembrane region" description="Helical" evidence="15">
    <location>
        <begin position="269"/>
        <end position="289"/>
    </location>
</feature>
<dbReference type="PANTHER" id="PTHR13302">
    <property type="entry name" value="CONSERVED OLIGOMERIC GOLGI COMPLEX COMPONENT 3"/>
    <property type="match status" value="1"/>
</dbReference>
<evidence type="ECO:0000256" key="11">
    <source>
        <dbReference type="ARBA" id="ARBA00023034"/>
    </source>
</evidence>
<dbReference type="GO" id="GO:0006886">
    <property type="term" value="P:intracellular protein transport"/>
    <property type="evidence" value="ECO:0007669"/>
    <property type="project" value="InterPro"/>
</dbReference>
<evidence type="ECO:0000259" key="16">
    <source>
        <dbReference type="Pfam" id="PF04136"/>
    </source>
</evidence>